<accession>A0A9W9VLH8</accession>
<dbReference type="AlphaFoldDB" id="A0A9W9VLH8"/>
<keyword evidence="2" id="KW-1185">Reference proteome</keyword>
<sequence length="252" mass="26737">MPAASIITGVATPPTITVAARPAAGIIGNRASKSSEAFSLTKVTLSAGFDGLVTMALADSEVGIGIGMAITAIALVADVLDGCVEDEAELEEILEVIGAAIGRNGTAIELELLIPDVLADDRGAMEPELELLMPDVLADDRGVMELELEPELELLIPDVLADDRGAMEPELELLMPDVLADDRGVMELELEPELELLIPDVLADDRGPMEPERLASRVLDVDDAWLGALAIVDEVLSEVVDEVLDEALRLQW</sequence>
<dbReference type="RefSeq" id="XP_056584521.1">
    <property type="nucleotide sequence ID" value="XM_056720386.1"/>
</dbReference>
<name>A0A9W9VLH8_9EURO</name>
<organism evidence="1 2">
    <name type="scientific">Penicillium concentricum</name>
    <dbReference type="NCBI Taxonomy" id="293559"/>
    <lineage>
        <taxon>Eukaryota</taxon>
        <taxon>Fungi</taxon>
        <taxon>Dikarya</taxon>
        <taxon>Ascomycota</taxon>
        <taxon>Pezizomycotina</taxon>
        <taxon>Eurotiomycetes</taxon>
        <taxon>Eurotiomycetidae</taxon>
        <taxon>Eurotiales</taxon>
        <taxon>Aspergillaceae</taxon>
        <taxon>Penicillium</taxon>
    </lineage>
</organism>
<evidence type="ECO:0000313" key="1">
    <source>
        <dbReference type="EMBL" id="KAJ5384745.1"/>
    </source>
</evidence>
<reference evidence="1" key="1">
    <citation type="submission" date="2022-12" db="EMBL/GenBank/DDBJ databases">
        <authorList>
            <person name="Petersen C."/>
        </authorList>
    </citation>
    <scope>NUCLEOTIDE SEQUENCE</scope>
    <source>
        <strain evidence="1">IBT 3081</strain>
    </source>
</reference>
<dbReference type="GeneID" id="81459569"/>
<dbReference type="Proteomes" id="UP001147752">
    <property type="component" value="Unassembled WGS sequence"/>
</dbReference>
<protein>
    <submittedName>
        <fullName evidence="1">Uncharacterized protein</fullName>
    </submittedName>
</protein>
<dbReference type="OrthoDB" id="10606522at2759"/>
<reference evidence="1" key="2">
    <citation type="journal article" date="2023" name="IMA Fungus">
        <title>Comparative genomic study of the Penicillium genus elucidates a diverse pangenome and 15 lateral gene transfer events.</title>
        <authorList>
            <person name="Petersen C."/>
            <person name="Sorensen T."/>
            <person name="Nielsen M.R."/>
            <person name="Sondergaard T.E."/>
            <person name="Sorensen J.L."/>
            <person name="Fitzpatrick D.A."/>
            <person name="Frisvad J.C."/>
            <person name="Nielsen K.L."/>
        </authorList>
    </citation>
    <scope>NUCLEOTIDE SEQUENCE</scope>
    <source>
        <strain evidence="1">IBT 3081</strain>
    </source>
</reference>
<gene>
    <name evidence="1" type="ORF">N7517_002656</name>
</gene>
<proteinExistence type="predicted"/>
<comment type="caution">
    <text evidence="1">The sequence shown here is derived from an EMBL/GenBank/DDBJ whole genome shotgun (WGS) entry which is preliminary data.</text>
</comment>
<dbReference type="EMBL" id="JAPZBT010000001">
    <property type="protein sequence ID" value="KAJ5384745.1"/>
    <property type="molecule type" value="Genomic_DNA"/>
</dbReference>
<evidence type="ECO:0000313" key="2">
    <source>
        <dbReference type="Proteomes" id="UP001147752"/>
    </source>
</evidence>